<evidence type="ECO:0008006" key="2">
    <source>
        <dbReference type="Google" id="ProtNLM"/>
    </source>
</evidence>
<name>Q07PW3_RHOP5</name>
<gene>
    <name evidence="1" type="ordered locus">RPE_2077</name>
</gene>
<dbReference type="KEGG" id="rpe:RPE_2077"/>
<protein>
    <recommendedName>
        <fullName evidence="2">Twin-arginine translocation signal domain-containing protein</fullName>
    </recommendedName>
</protein>
<evidence type="ECO:0000313" key="1">
    <source>
        <dbReference type="EMBL" id="ABJ06021.1"/>
    </source>
</evidence>
<sequence length="175" mass="18655">MLRPLRFPPREHRIPVLRVVAQCIRTPSANRQLRFASIPRIVINAVVRTASNAGARLMPNNPKSLHAALSRRALLKSAGTAAAAVCLGVAAVPAQAQPSGGEVGCSTLIPQKSPKDLARHVSHNNSYRSCGNCRFFLAPDQCVVVEGGTSMDSSCSLWAQRGGPIGCRPDQAIRL</sequence>
<dbReference type="GO" id="GO:0019646">
    <property type="term" value="P:aerobic electron transport chain"/>
    <property type="evidence" value="ECO:0007669"/>
    <property type="project" value="InterPro"/>
</dbReference>
<accession>Q07PW3</accession>
<dbReference type="EMBL" id="CP000463">
    <property type="protein sequence ID" value="ABJ06021.1"/>
    <property type="molecule type" value="Genomic_DNA"/>
</dbReference>
<dbReference type="STRING" id="316055.RPE_2077"/>
<dbReference type="Gene3D" id="4.10.490.10">
    <property type="entry name" value="High potential iron-sulphur protein"/>
    <property type="match status" value="1"/>
</dbReference>
<dbReference type="InterPro" id="IPR036369">
    <property type="entry name" value="HIPIP_sf"/>
</dbReference>
<dbReference type="AlphaFoldDB" id="Q07PW3"/>
<dbReference type="GO" id="GO:0009055">
    <property type="term" value="F:electron transfer activity"/>
    <property type="evidence" value="ECO:0007669"/>
    <property type="project" value="InterPro"/>
</dbReference>
<dbReference type="PROSITE" id="PS51318">
    <property type="entry name" value="TAT"/>
    <property type="match status" value="1"/>
</dbReference>
<organism evidence="1">
    <name type="scientific">Rhodopseudomonas palustris (strain BisA53)</name>
    <dbReference type="NCBI Taxonomy" id="316055"/>
    <lineage>
        <taxon>Bacteria</taxon>
        <taxon>Pseudomonadati</taxon>
        <taxon>Pseudomonadota</taxon>
        <taxon>Alphaproteobacteria</taxon>
        <taxon>Hyphomicrobiales</taxon>
        <taxon>Nitrobacteraceae</taxon>
        <taxon>Rhodopseudomonas</taxon>
    </lineage>
</organism>
<reference evidence="1" key="1">
    <citation type="submission" date="2006-09" db="EMBL/GenBank/DDBJ databases">
        <title>Complete sequence of Rhodopseudomonas palustris BisA53.</title>
        <authorList>
            <consortium name="US DOE Joint Genome Institute"/>
            <person name="Copeland A."/>
            <person name="Lucas S."/>
            <person name="Lapidus A."/>
            <person name="Barry K."/>
            <person name="Detter J.C."/>
            <person name="Glavina del Rio T."/>
            <person name="Hammon N."/>
            <person name="Israni S."/>
            <person name="Dalin E."/>
            <person name="Tice H."/>
            <person name="Pitluck S."/>
            <person name="Chain P."/>
            <person name="Malfatti S."/>
            <person name="Shin M."/>
            <person name="Vergez L."/>
            <person name="Schmutz J."/>
            <person name="Larimer F."/>
            <person name="Land M."/>
            <person name="Hauser L."/>
            <person name="Pelletier D.A."/>
            <person name="Kyrpides N."/>
            <person name="Kim E."/>
            <person name="Harwood C.S."/>
            <person name="Oda Y."/>
            <person name="Richardson P."/>
        </authorList>
    </citation>
    <scope>NUCLEOTIDE SEQUENCE [LARGE SCALE GENOMIC DNA]</scope>
    <source>
        <strain evidence="1">BisA53</strain>
    </source>
</reference>
<dbReference type="HOGENOM" id="CLU_1694133_0_0_5"/>
<proteinExistence type="predicted"/>
<dbReference type="InterPro" id="IPR006311">
    <property type="entry name" value="TAT_signal"/>
</dbReference>